<comment type="caution">
    <text evidence="2">The sequence shown here is derived from an EMBL/GenBank/DDBJ whole genome shotgun (WGS) entry which is preliminary data.</text>
</comment>
<feature type="compositionally biased region" description="Polar residues" evidence="1">
    <location>
        <begin position="33"/>
        <end position="50"/>
    </location>
</feature>
<dbReference type="EMBL" id="PQXJ01000066">
    <property type="protein sequence ID" value="TGO66183.1"/>
    <property type="molecule type" value="Genomic_DNA"/>
</dbReference>
<organism evidence="2 3">
    <name type="scientific">Botryotinia narcissicola</name>
    <dbReference type="NCBI Taxonomy" id="278944"/>
    <lineage>
        <taxon>Eukaryota</taxon>
        <taxon>Fungi</taxon>
        <taxon>Dikarya</taxon>
        <taxon>Ascomycota</taxon>
        <taxon>Pezizomycotina</taxon>
        <taxon>Leotiomycetes</taxon>
        <taxon>Helotiales</taxon>
        <taxon>Sclerotiniaceae</taxon>
        <taxon>Botryotinia</taxon>
    </lineage>
</organism>
<evidence type="ECO:0000256" key="1">
    <source>
        <dbReference type="SAM" id="MobiDB-lite"/>
    </source>
</evidence>
<evidence type="ECO:0000313" key="2">
    <source>
        <dbReference type="EMBL" id="TGO66183.1"/>
    </source>
</evidence>
<keyword evidence="3" id="KW-1185">Reference proteome</keyword>
<gene>
    <name evidence="2" type="ORF">BOTNAR_0066g00230</name>
</gene>
<name>A0A4Z1JAL1_9HELO</name>
<dbReference type="AlphaFoldDB" id="A0A4Z1JAL1"/>
<protein>
    <recommendedName>
        <fullName evidence="4">Myb-like domain-containing protein</fullName>
    </recommendedName>
</protein>
<dbReference type="STRING" id="278944.A0A4Z1JAL1"/>
<evidence type="ECO:0008006" key="4">
    <source>
        <dbReference type="Google" id="ProtNLM"/>
    </source>
</evidence>
<dbReference type="Proteomes" id="UP000297452">
    <property type="component" value="Unassembled WGS sequence"/>
</dbReference>
<sequence>MGHSSYYTDLDMQKKEIVDSQEITNSQSVQTLLTSQNGLSTNKIVENNASSRKRKEPKRIEEMEEVEETEDEESETSEEDEEDGSDEGREENEEDEEDEIEEEVEEEDEDGSGEGSEEEEGENDDDEEGEEADDEAEDGEEEKDKEETVNIPPMTEDQIKIAANFNPRAPTAQDAMFFFIILDCIETPPDIDWKLVAERAGCSNAYMARSRFGQTRTKLRKYFEIDPQPLVPKIVGMPPPEEYKYPPVPDSEKKILTDPAYDRPVRRKSVRVGNLQNIDPKKPSKFKQNRGQGYILNRNDDTAATLVITANHRHDYDSENEFQNKEEFDLSRYHGFDEENNTLTVSDQGSDDEIKEAAPVVLDGLSHNF</sequence>
<reference evidence="2 3" key="1">
    <citation type="submission" date="2017-12" db="EMBL/GenBank/DDBJ databases">
        <title>Comparative genomics of Botrytis spp.</title>
        <authorList>
            <person name="Valero-Jimenez C.A."/>
            <person name="Tapia P."/>
            <person name="Veloso J."/>
            <person name="Silva-Moreno E."/>
            <person name="Staats M."/>
            <person name="Valdes J.H."/>
            <person name="Van Kan J.A.L."/>
        </authorList>
    </citation>
    <scope>NUCLEOTIDE SEQUENCE [LARGE SCALE GENOMIC DNA]</scope>
    <source>
        <strain evidence="2 3">MUCL2120</strain>
    </source>
</reference>
<dbReference type="OrthoDB" id="5403747at2759"/>
<feature type="compositionally biased region" description="Acidic residues" evidence="1">
    <location>
        <begin position="62"/>
        <end position="144"/>
    </location>
</feature>
<evidence type="ECO:0000313" key="3">
    <source>
        <dbReference type="Proteomes" id="UP000297452"/>
    </source>
</evidence>
<feature type="region of interest" description="Disordered" evidence="1">
    <location>
        <begin position="33"/>
        <end position="154"/>
    </location>
</feature>
<proteinExistence type="predicted"/>
<accession>A0A4Z1JAL1</accession>